<evidence type="ECO:0000256" key="4">
    <source>
        <dbReference type="ARBA" id="ARBA00022452"/>
    </source>
</evidence>
<keyword evidence="5" id="KW-0812">Transmembrane</keyword>
<dbReference type="PANTHER" id="PTHR30026:SF22">
    <property type="entry name" value="OUTER MEMBRANE EFFLUX PROTEIN"/>
    <property type="match status" value="1"/>
</dbReference>
<reference evidence="8 9" key="1">
    <citation type="journal article" date="2023" name="Int. J. Syst. Evol. Microbiol.">
        <title>Methylocystis iwaonis sp. nov., a type II methane-oxidizing bacterium from surface soil of a rice paddy field in Japan, and emended description of the genus Methylocystis (ex Whittenbury et al. 1970) Bowman et al. 1993.</title>
        <authorList>
            <person name="Kaise H."/>
            <person name="Sawadogo J.B."/>
            <person name="Alam M.S."/>
            <person name="Ueno C."/>
            <person name="Dianou D."/>
            <person name="Shinjo R."/>
            <person name="Asakawa S."/>
        </authorList>
    </citation>
    <scope>NUCLEOTIDE SEQUENCE [LARGE SCALE GENOMIC DNA]</scope>
    <source>
        <strain evidence="8 9">SS37A-Re</strain>
    </source>
</reference>
<evidence type="ECO:0000313" key="9">
    <source>
        <dbReference type="Proteomes" id="UP001317629"/>
    </source>
</evidence>
<dbReference type="PANTHER" id="PTHR30026">
    <property type="entry name" value="OUTER MEMBRANE PROTEIN TOLC"/>
    <property type="match status" value="1"/>
</dbReference>
<dbReference type="SUPFAM" id="SSF56954">
    <property type="entry name" value="Outer membrane efflux proteins (OEP)"/>
    <property type="match status" value="1"/>
</dbReference>
<evidence type="ECO:0008006" key="10">
    <source>
        <dbReference type="Google" id="ProtNLM"/>
    </source>
</evidence>
<dbReference type="RefSeq" id="WP_281929028.1">
    <property type="nucleotide sequence ID" value="NZ_AP027142.1"/>
</dbReference>
<protein>
    <recommendedName>
        <fullName evidence="10">TolC family protein</fullName>
    </recommendedName>
</protein>
<keyword evidence="9" id="KW-1185">Reference proteome</keyword>
<dbReference type="Pfam" id="PF02321">
    <property type="entry name" value="OEP"/>
    <property type="match status" value="2"/>
</dbReference>
<dbReference type="Gene3D" id="1.20.1600.10">
    <property type="entry name" value="Outer membrane efflux proteins (OEP)"/>
    <property type="match status" value="1"/>
</dbReference>
<organism evidence="8 9">
    <name type="scientific">Methylocystis iwaonis</name>
    <dbReference type="NCBI Taxonomy" id="2885079"/>
    <lineage>
        <taxon>Bacteria</taxon>
        <taxon>Pseudomonadati</taxon>
        <taxon>Pseudomonadota</taxon>
        <taxon>Alphaproteobacteria</taxon>
        <taxon>Hyphomicrobiales</taxon>
        <taxon>Methylocystaceae</taxon>
        <taxon>Methylocystis</taxon>
    </lineage>
</organism>
<dbReference type="InterPro" id="IPR003423">
    <property type="entry name" value="OMP_efflux"/>
</dbReference>
<keyword evidence="6" id="KW-0472">Membrane</keyword>
<comment type="similarity">
    <text evidence="2">Belongs to the outer membrane factor (OMF) (TC 1.B.17) family.</text>
</comment>
<name>A0ABM8ECF0_9HYPH</name>
<dbReference type="Proteomes" id="UP001317629">
    <property type="component" value="Chromosome"/>
</dbReference>
<dbReference type="InterPro" id="IPR051906">
    <property type="entry name" value="TolC-like"/>
</dbReference>
<keyword evidence="3" id="KW-0813">Transport</keyword>
<accession>A0ABM8ECF0</accession>
<dbReference type="EMBL" id="AP027142">
    <property type="protein sequence ID" value="BDV35575.1"/>
    <property type="molecule type" value="Genomic_DNA"/>
</dbReference>
<sequence length="467" mass="49738">MLIDSLLVAVALHGCSSVGNDTPPEMAAAVVTRAVASEKVVAKKEAPAPPLVADRPLSLDTMRGAVSAALDYSSSVRRAGSQLALSGVNIDIARAGYQPTLQGSAGGIKHSAYRNLGVAGLPDFQFTVSQPLYDWGKTDADVDRAHAESEAAGLELAAEHEKAALEAAQAYISVKRNEAIVRAAQDNLSAHERFTKLAKERAKGGVGDHSEVELAGVHQSEAASELENVNGQLRNARSVFLSKVGYEPKQLADIPDLNLALGDITDVRAEASLAPAASASLAKGRAAEHAVASAKAELFPKLTAEGFVRQYPNNSYANSQYPYTRTTDAGVGLRLVAPTFVGLSNFKRVEAAHLQADSAQWAAETTIRKAVEDVRAFQDKAPTLRSQVSILEAQLRKAKALRKIYEDQFLLGERTLTDLASVQGDVYRIERNGAEARYAISDLQYSAASALGRLLQLLDIAAGEQKK</sequence>
<keyword evidence="4" id="KW-1134">Transmembrane beta strand</keyword>
<proteinExistence type="inferred from homology"/>
<comment type="subcellular location">
    <subcellularLocation>
        <location evidence="1">Cell outer membrane</location>
    </subcellularLocation>
</comment>
<keyword evidence="7" id="KW-0998">Cell outer membrane</keyword>
<evidence type="ECO:0000256" key="1">
    <source>
        <dbReference type="ARBA" id="ARBA00004442"/>
    </source>
</evidence>
<evidence type="ECO:0000256" key="6">
    <source>
        <dbReference type="ARBA" id="ARBA00023136"/>
    </source>
</evidence>
<evidence type="ECO:0000256" key="5">
    <source>
        <dbReference type="ARBA" id="ARBA00022692"/>
    </source>
</evidence>
<evidence type="ECO:0000256" key="2">
    <source>
        <dbReference type="ARBA" id="ARBA00007613"/>
    </source>
</evidence>
<evidence type="ECO:0000313" key="8">
    <source>
        <dbReference type="EMBL" id="BDV35575.1"/>
    </source>
</evidence>
<evidence type="ECO:0000256" key="7">
    <source>
        <dbReference type="ARBA" id="ARBA00023237"/>
    </source>
</evidence>
<gene>
    <name evidence="8" type="ORF">SS37A_31040</name>
</gene>
<evidence type="ECO:0000256" key="3">
    <source>
        <dbReference type="ARBA" id="ARBA00022448"/>
    </source>
</evidence>